<evidence type="ECO:0000256" key="11">
    <source>
        <dbReference type="ARBA" id="ARBA00023141"/>
    </source>
</evidence>
<feature type="domain" description="Chorismate-utilising enzyme C-terminal" evidence="16">
    <location>
        <begin position="235"/>
        <end position="487"/>
    </location>
</feature>
<keyword evidence="8 15" id="KW-0479">Metal-binding</keyword>
<dbReference type="GO" id="GO:0046872">
    <property type="term" value="F:metal ion binding"/>
    <property type="evidence" value="ECO:0007669"/>
    <property type="project" value="UniProtKB-KW"/>
</dbReference>
<comment type="cofactor">
    <cofactor evidence="1 15">
        <name>Mg(2+)</name>
        <dbReference type="ChEBI" id="CHEBI:18420"/>
    </cofactor>
</comment>
<comment type="function">
    <text evidence="13 15">Part of a heterotetrameric complex that catalyzes the two-step biosynthesis of anthranilate, an intermediate in the biosynthesis of L-tryptophan. In the first step, the glutamine-binding beta subunit (TrpG) of anthranilate synthase (AS) provides the glutamine amidotransferase activity which generates ammonia as a substrate that, along with chorismate, is used in the second step, catalyzed by the large alpha subunit of AS (TrpE) to produce anthranilate. In the absence of TrpG, TrpE can synthesize anthranilate directly from chorismate and high concentrations of ammonia.</text>
</comment>
<dbReference type="UniPathway" id="UPA00035">
    <property type="reaction ID" value="UER00040"/>
</dbReference>
<evidence type="ECO:0000256" key="1">
    <source>
        <dbReference type="ARBA" id="ARBA00001946"/>
    </source>
</evidence>
<dbReference type="NCBIfam" id="TIGR00564">
    <property type="entry name" value="trpE_most"/>
    <property type="match status" value="1"/>
</dbReference>
<comment type="pathway">
    <text evidence="2 15">Amino-acid biosynthesis; L-tryptophan biosynthesis; L-tryptophan from chorismate: step 1/5.</text>
</comment>
<comment type="catalytic activity">
    <reaction evidence="14 15">
        <text>chorismate + L-glutamine = anthranilate + pyruvate + L-glutamate + H(+)</text>
        <dbReference type="Rhea" id="RHEA:21732"/>
        <dbReference type="ChEBI" id="CHEBI:15361"/>
        <dbReference type="ChEBI" id="CHEBI:15378"/>
        <dbReference type="ChEBI" id="CHEBI:16567"/>
        <dbReference type="ChEBI" id="CHEBI:29748"/>
        <dbReference type="ChEBI" id="CHEBI:29985"/>
        <dbReference type="ChEBI" id="CHEBI:58359"/>
        <dbReference type="EC" id="4.1.3.27"/>
    </reaction>
</comment>
<dbReference type="EC" id="4.1.3.27" evidence="5 15"/>
<dbReference type="PRINTS" id="PR00095">
    <property type="entry name" value="ANTSNTHASEI"/>
</dbReference>
<dbReference type="InterPro" id="IPR005801">
    <property type="entry name" value="ADC_synthase"/>
</dbReference>
<evidence type="ECO:0000256" key="9">
    <source>
        <dbReference type="ARBA" id="ARBA00022822"/>
    </source>
</evidence>
<comment type="caution">
    <text evidence="18">The sequence shown here is derived from an EMBL/GenBank/DDBJ whole genome shotgun (WGS) entry which is preliminary data.</text>
</comment>
<evidence type="ECO:0000256" key="14">
    <source>
        <dbReference type="ARBA" id="ARBA00047683"/>
    </source>
</evidence>
<reference evidence="18 19" key="1">
    <citation type="journal article" date="2016" name="Nat. Commun.">
        <title>Thousands of microbial genomes shed light on interconnected biogeochemical processes in an aquifer system.</title>
        <authorList>
            <person name="Anantharaman K."/>
            <person name="Brown C.T."/>
            <person name="Hug L.A."/>
            <person name="Sharon I."/>
            <person name="Castelle C.J."/>
            <person name="Probst A.J."/>
            <person name="Thomas B.C."/>
            <person name="Singh A."/>
            <person name="Wilkins M.J."/>
            <person name="Karaoz U."/>
            <person name="Brodie E.L."/>
            <person name="Williams K.H."/>
            <person name="Hubbard S.S."/>
            <person name="Banfield J.F."/>
        </authorList>
    </citation>
    <scope>NUCLEOTIDE SEQUENCE [LARGE SCALE GENOMIC DNA]</scope>
</reference>
<feature type="domain" description="Anthranilate synthase component I N-terminal" evidence="17">
    <location>
        <begin position="32"/>
        <end position="171"/>
    </location>
</feature>
<gene>
    <name evidence="15" type="primary">trpE</name>
    <name evidence="18" type="ORF">A2Y75_07360</name>
</gene>
<evidence type="ECO:0000256" key="12">
    <source>
        <dbReference type="ARBA" id="ARBA00023239"/>
    </source>
</evidence>
<comment type="subunit">
    <text evidence="4 15">Heterotetramer consisting of two non-identical subunits: a beta subunit (TrpG) and a large alpha subunit (TrpE).</text>
</comment>
<dbReference type="Pfam" id="PF00425">
    <property type="entry name" value="Chorismate_bind"/>
    <property type="match status" value="1"/>
</dbReference>
<dbReference type="InterPro" id="IPR006805">
    <property type="entry name" value="Anth_synth_I_N"/>
</dbReference>
<dbReference type="InterPro" id="IPR015890">
    <property type="entry name" value="Chorismate_C"/>
</dbReference>
<evidence type="ECO:0000256" key="15">
    <source>
        <dbReference type="RuleBase" id="RU364045"/>
    </source>
</evidence>
<evidence type="ECO:0000313" key="19">
    <source>
        <dbReference type="Proteomes" id="UP000177876"/>
    </source>
</evidence>
<dbReference type="EMBL" id="MELK01000035">
    <property type="protein sequence ID" value="OFW57240.1"/>
    <property type="molecule type" value="Genomic_DNA"/>
</dbReference>
<evidence type="ECO:0000256" key="13">
    <source>
        <dbReference type="ARBA" id="ARBA00025634"/>
    </source>
</evidence>
<keyword evidence="7 15" id="KW-0028">Amino-acid biosynthesis</keyword>
<protein>
    <recommendedName>
        <fullName evidence="6 15">Anthranilate synthase component 1</fullName>
        <ecNumber evidence="5 15">4.1.3.27</ecNumber>
    </recommendedName>
</protein>
<dbReference type="InterPro" id="IPR005256">
    <property type="entry name" value="Anth_synth_I_PabB"/>
</dbReference>
<keyword evidence="9 15" id="KW-0822">Tryptophan biosynthesis</keyword>
<evidence type="ECO:0000313" key="18">
    <source>
        <dbReference type="EMBL" id="OFW57240.1"/>
    </source>
</evidence>
<dbReference type="Pfam" id="PF04715">
    <property type="entry name" value="Anth_synt_I_N"/>
    <property type="match status" value="1"/>
</dbReference>
<dbReference type="AlphaFoldDB" id="A0A1F2WK50"/>
<dbReference type="GO" id="GO:0000162">
    <property type="term" value="P:L-tryptophan biosynthetic process"/>
    <property type="evidence" value="ECO:0007669"/>
    <property type="project" value="UniProtKB-UniPathway"/>
</dbReference>
<dbReference type="STRING" id="1797197.A2Y75_07360"/>
<evidence type="ECO:0000256" key="2">
    <source>
        <dbReference type="ARBA" id="ARBA00004873"/>
    </source>
</evidence>
<evidence type="ECO:0000256" key="8">
    <source>
        <dbReference type="ARBA" id="ARBA00022723"/>
    </source>
</evidence>
<evidence type="ECO:0000256" key="6">
    <source>
        <dbReference type="ARBA" id="ARBA00020653"/>
    </source>
</evidence>
<organism evidence="18 19">
    <name type="scientific">Candidatus Solincola sediminis</name>
    <dbReference type="NCBI Taxonomy" id="1797199"/>
    <lineage>
        <taxon>Bacteria</taxon>
        <taxon>Bacillati</taxon>
        <taxon>Actinomycetota</taxon>
        <taxon>Candidatus Geothermincolia</taxon>
        <taxon>Candidatus Geothermincolales</taxon>
        <taxon>Candidatus Geothermincolaceae</taxon>
        <taxon>Candidatus Solincola</taxon>
    </lineage>
</organism>
<accession>A0A1F2WK50</accession>
<evidence type="ECO:0000256" key="3">
    <source>
        <dbReference type="ARBA" id="ARBA00009562"/>
    </source>
</evidence>
<proteinExistence type="inferred from homology"/>
<dbReference type="PANTHER" id="PTHR11236">
    <property type="entry name" value="AMINOBENZOATE/ANTHRANILATE SYNTHASE"/>
    <property type="match status" value="1"/>
</dbReference>
<dbReference type="PANTHER" id="PTHR11236:SF48">
    <property type="entry name" value="ISOCHORISMATE SYNTHASE MENF"/>
    <property type="match status" value="1"/>
</dbReference>
<sequence length="505" mass="55452">MVNNTCQPTEEEFAKLAAEFNLLTVHKTVNADMETPVSVFMKLAHPDYSFLLESAEGGERYGRYSFIGCEPLEVIGYKAGRMIGINGEGDTGEATNPVDFLFSKMAGFRVCEDGPELPFRGGAVGYLSYDLLPYIEDIQLNSNSGLGVPDMMFMLSKTSAAFDHLLGRLTLMANVFIPEGSDPSTLRRLYKTAVSSIDGMISALSAGISSDFSRDLYHLPREMDFDGVSSNRGLEEFQDMVIAAKEHIFAGDVFQVVPSQRFSLPLRCPAFSIYRSLRSENPSPYMFYLNFGDLALIGSSPEPLVKKSGGKAIIRPIAGTRRRGATEQEDRALEEELLADVKERAEHLMLVDLARNDLGRICNPGTVKVTRMMEIERFSEVMHIVSEVEGELRADCDNRDVLRSSFPAGTVSGAPKIRACQIIDELESEKRGPYAGAAGYISYNGDMDTCIAIRTIVCHGGKAYVQAGAGVVADSDPAMEYEETRNKARALIRAIRLSEAREGVV</sequence>
<evidence type="ECO:0000256" key="10">
    <source>
        <dbReference type="ARBA" id="ARBA00022842"/>
    </source>
</evidence>
<dbReference type="Proteomes" id="UP000177876">
    <property type="component" value="Unassembled WGS sequence"/>
</dbReference>
<keyword evidence="11 15" id="KW-0057">Aromatic amino acid biosynthesis</keyword>
<evidence type="ECO:0000259" key="16">
    <source>
        <dbReference type="Pfam" id="PF00425"/>
    </source>
</evidence>
<keyword evidence="12 15" id="KW-0456">Lyase</keyword>
<evidence type="ECO:0000259" key="17">
    <source>
        <dbReference type="Pfam" id="PF04715"/>
    </source>
</evidence>
<evidence type="ECO:0000256" key="5">
    <source>
        <dbReference type="ARBA" id="ARBA00012266"/>
    </source>
</evidence>
<comment type="similarity">
    <text evidence="3 15">Belongs to the anthranilate synthase component I family.</text>
</comment>
<evidence type="ECO:0000256" key="7">
    <source>
        <dbReference type="ARBA" id="ARBA00022605"/>
    </source>
</evidence>
<evidence type="ECO:0000256" key="4">
    <source>
        <dbReference type="ARBA" id="ARBA00011575"/>
    </source>
</evidence>
<name>A0A1F2WK50_9ACTN</name>
<dbReference type="SUPFAM" id="SSF56322">
    <property type="entry name" value="ADC synthase"/>
    <property type="match status" value="1"/>
</dbReference>
<dbReference type="InterPro" id="IPR019999">
    <property type="entry name" value="Anth_synth_I-like"/>
</dbReference>
<dbReference type="GO" id="GO:0004049">
    <property type="term" value="F:anthranilate synthase activity"/>
    <property type="evidence" value="ECO:0007669"/>
    <property type="project" value="UniProtKB-EC"/>
</dbReference>
<keyword evidence="10 15" id="KW-0460">Magnesium</keyword>
<dbReference type="Gene3D" id="3.60.120.10">
    <property type="entry name" value="Anthranilate synthase"/>
    <property type="match status" value="1"/>
</dbReference>